<evidence type="ECO:0000313" key="3">
    <source>
        <dbReference type="EMBL" id="PRY59645.1"/>
    </source>
</evidence>
<dbReference type="Pfam" id="PF25838">
    <property type="entry name" value="Apionate_lact_M"/>
    <property type="match status" value="1"/>
</dbReference>
<protein>
    <submittedName>
        <fullName evidence="3">Uncharacterized protein</fullName>
    </submittedName>
</protein>
<evidence type="ECO:0000259" key="1">
    <source>
        <dbReference type="Pfam" id="PF25837"/>
    </source>
</evidence>
<feature type="domain" description="D-apionate lactonase TIM barrel" evidence="2">
    <location>
        <begin position="318"/>
        <end position="497"/>
    </location>
</feature>
<dbReference type="EMBL" id="PVTJ01000003">
    <property type="protein sequence ID" value="PRY59645.1"/>
    <property type="molecule type" value="Genomic_DNA"/>
</dbReference>
<comment type="caution">
    <text evidence="3">The sequence shown here is derived from an EMBL/GenBank/DDBJ whole genome shotgun (WGS) entry which is preliminary data.</text>
</comment>
<sequence length="558" mass="58962">MGTWRTTSATWTAGPWSLARRGAELADIAYRGRPVMRAIRAVARDQDWNTPEWTVDVLADDDTLSLGLQAGLLSGTLTVRGTAGELLIELDLEAAESFSTNRTGLVALHPPRLAGTALRATHPDGTVEDTAFPAAVSPHQPVFDIAALAWEHDGLAVEAVFAGEVFEMEDQRNWTDASYKTYSRPLALPFPYDLAPGERVRQSVTLRAKELRPAAPLAADTRIVLSPGGAFPETALGAATGPDPEPVPAPLGTAVLVELDLWTPNWPAALERAASAGLPLDVRVIARPGADLDLLAAHLVPHWIARVGLFDPDTHVTASLDGLRAALDRAGLRPPLVAGSRAHFTELNRNPAAALPDADALTFSATPLFHDPSTEQLLESVAVQRTVALQAAASGRPVYIGPVTLRPRFNNVAATASLASPRTDLAAGYGPEFTGAADRRQTDDPLAAWTIASAAALAVPGVAGLAWFEEWGTRGIRSAAGDPYPVAAVLETLAAMSPGELLWGDSPDGLVWALGSRTGPRTRLAAANLDREPRAFTVAFGPEELRLTLGPLGWAAID</sequence>
<dbReference type="AlphaFoldDB" id="A0A2T0UNZ1"/>
<dbReference type="Pfam" id="PF25837">
    <property type="entry name" value="Apionate_lact_N"/>
    <property type="match status" value="1"/>
</dbReference>
<evidence type="ECO:0000259" key="2">
    <source>
        <dbReference type="Pfam" id="PF25838"/>
    </source>
</evidence>
<dbReference type="OrthoDB" id="931854at2"/>
<reference evidence="3 4" key="1">
    <citation type="submission" date="2018-03" db="EMBL/GenBank/DDBJ databases">
        <title>Genomic Encyclopedia of Type Strains, Phase III (KMG-III): the genomes of soil and plant-associated and newly described type strains.</title>
        <authorList>
            <person name="Whitman W."/>
        </authorList>
    </citation>
    <scope>NUCLEOTIDE SEQUENCE [LARGE SCALE GENOMIC DNA]</scope>
    <source>
        <strain evidence="3 4">CGMCC 4.7067</strain>
    </source>
</reference>
<evidence type="ECO:0000313" key="4">
    <source>
        <dbReference type="Proteomes" id="UP000238176"/>
    </source>
</evidence>
<dbReference type="InterPro" id="IPR058787">
    <property type="entry name" value="ApnL_M"/>
</dbReference>
<feature type="domain" description="D-apionate lactonase N-terminal" evidence="1">
    <location>
        <begin position="7"/>
        <end position="209"/>
    </location>
</feature>
<dbReference type="Proteomes" id="UP000238176">
    <property type="component" value="Unassembled WGS sequence"/>
</dbReference>
<gene>
    <name evidence="3" type="ORF">B0I28_103119</name>
</gene>
<name>A0A2T0UNZ1_9ACTN</name>
<organism evidence="3 4">
    <name type="scientific">Glycomyces artemisiae</name>
    <dbReference type="NCBI Taxonomy" id="1076443"/>
    <lineage>
        <taxon>Bacteria</taxon>
        <taxon>Bacillati</taxon>
        <taxon>Actinomycetota</taxon>
        <taxon>Actinomycetes</taxon>
        <taxon>Glycomycetales</taxon>
        <taxon>Glycomycetaceae</taxon>
        <taxon>Glycomyces</taxon>
    </lineage>
</organism>
<keyword evidence="4" id="KW-1185">Reference proteome</keyword>
<dbReference type="RefSeq" id="WP_106363567.1">
    <property type="nucleotide sequence ID" value="NZ_PVTJ01000003.1"/>
</dbReference>
<accession>A0A2T0UNZ1</accession>
<dbReference type="InterPro" id="IPR058788">
    <property type="entry name" value="ApnL_N"/>
</dbReference>
<proteinExistence type="predicted"/>